<sequence>MNKFMHTFNFLLLLCNLSPPIVCANQDPITYYSEIFISYKISVVCNTNKLCQETEIHSTIPRLILTTSKLNHLPQSIIKSPLTIAIGFDLSSSHLISILSGKQLMSRNPKPSKTSPIPSNCLLIPRDIFTNRLKISTLDDYISRIQSILLDQYKWYPKGVFRFNNIKNRHIMVIKVLVDHHNLTVGNCEKHQVSDNPNVWDIDLAVYTYPQKLLRLSQNYELIHSREKFEVKFGAVKRYNVVAIFLALFRPIGFNMFMANIMVIGCLTICVIGYRKISGIISDNPCSATLRVSEFLIRAQIDQCLGYKHAALILKTNINLRFIYATYLFYCLLISATFKSNLIQELMKPTETLSPETFHELLADKRPIHALETRKGGQPMHVNVALESELGRGKRSDNTIFENLSNKYILKAVKDVNELLQCKVSIMDEGSYHKIMFEILEKKYRLRGYKIAEDSIANDIFWAVKHSAGSTGLVETLNAMASAGIIDYFRAHQVIVDKIMADGMLEGFISGFFKKKKELERQKGKVDDKNHDGIDSRTRRDMEISDSIKDSIETISLKFSQGAEAITLTNYLPLWLLLPIGVLLAGTTFCAEKLLNINSPKRRQLGIALQRFLFLTDYSFFGYHAAGSQGGDRCREINDMRRRKRVGDCSPPYPNCWYAVGESDQVKQGQIKEVYALGHELIVWRGYSDKIFVSGAYCPHLGAHIGTGGTVVGADCIRCPFHHWSFNGSTDGKVHHIPYTQGKVPDSVKLTMWTSTEASGSIWIWYHADKEEPSYYPRDLEQIRNGEWEIPENAADVSHLNALHGDKVSPAFARRKSEPLPCLRWEFIRHVFSATWKKKEDPTRKHEYYFDGTHHIELFKKWKLFPRELHGRNVGPSQSFLHFDTIFGKAVLVITVTPQEPHLQL</sequence>
<keyword evidence="6" id="KW-0560">Oxidoreductase</keyword>
<evidence type="ECO:0000313" key="14">
    <source>
        <dbReference type="Proteomes" id="UP000198287"/>
    </source>
</evidence>
<dbReference type="InterPro" id="IPR036922">
    <property type="entry name" value="Rieske_2Fe-2S_sf"/>
</dbReference>
<dbReference type="GO" id="GO:0016491">
    <property type="term" value="F:oxidoreductase activity"/>
    <property type="evidence" value="ECO:0007669"/>
    <property type="project" value="UniProtKB-KW"/>
</dbReference>
<feature type="signal peptide" evidence="11">
    <location>
        <begin position="1"/>
        <end position="24"/>
    </location>
</feature>
<evidence type="ECO:0000256" key="2">
    <source>
        <dbReference type="ARBA" id="ARBA00022692"/>
    </source>
</evidence>
<dbReference type="Gene3D" id="2.102.10.10">
    <property type="entry name" value="Rieske [2Fe-2S] iron-sulphur domain"/>
    <property type="match status" value="1"/>
</dbReference>
<dbReference type="CDD" id="cd03469">
    <property type="entry name" value="Rieske_RO_Alpha_N"/>
    <property type="match status" value="1"/>
</dbReference>
<keyword evidence="2 10" id="KW-0812">Transmembrane</keyword>
<keyword evidence="5 10" id="KW-1133">Transmembrane helix</keyword>
<dbReference type="GO" id="GO:0051537">
    <property type="term" value="F:2 iron, 2 sulfur cluster binding"/>
    <property type="evidence" value="ECO:0007669"/>
    <property type="project" value="UniProtKB-KW"/>
</dbReference>
<proteinExistence type="predicted"/>
<keyword evidence="11" id="KW-0732">Signal</keyword>
<feature type="transmembrane region" description="Helical" evidence="10">
    <location>
        <begin position="318"/>
        <end position="338"/>
    </location>
</feature>
<dbReference type="GO" id="GO:0046872">
    <property type="term" value="F:metal ion binding"/>
    <property type="evidence" value="ECO:0007669"/>
    <property type="project" value="UniProtKB-KW"/>
</dbReference>
<keyword evidence="9 10" id="KW-0472">Membrane</keyword>
<feature type="domain" description="Rieske" evidence="12">
    <location>
        <begin position="657"/>
        <end position="764"/>
    </location>
</feature>
<dbReference type="AlphaFoldDB" id="A0A226EY87"/>
<evidence type="ECO:0000256" key="1">
    <source>
        <dbReference type="ARBA" id="ARBA00004370"/>
    </source>
</evidence>
<name>A0A226EY87_FOLCA</name>
<dbReference type="InterPro" id="IPR017941">
    <property type="entry name" value="Rieske_2Fe-2S"/>
</dbReference>
<keyword evidence="14" id="KW-1185">Reference proteome</keyword>
<dbReference type="OrthoDB" id="426882at2759"/>
<dbReference type="GO" id="GO:0016020">
    <property type="term" value="C:membrane"/>
    <property type="evidence" value="ECO:0007669"/>
    <property type="project" value="UniProtKB-SubCell"/>
</dbReference>
<evidence type="ECO:0000256" key="3">
    <source>
        <dbReference type="ARBA" id="ARBA00022714"/>
    </source>
</evidence>
<keyword evidence="7" id="KW-0408">Iron</keyword>
<dbReference type="PANTHER" id="PTHR21266:SF32">
    <property type="entry name" value="CHOLESTEROL 7-DESATURASE NVD"/>
    <property type="match status" value="1"/>
</dbReference>
<accession>A0A226EY87</accession>
<evidence type="ECO:0000256" key="9">
    <source>
        <dbReference type="ARBA" id="ARBA00023136"/>
    </source>
</evidence>
<dbReference type="Proteomes" id="UP000198287">
    <property type="component" value="Unassembled WGS sequence"/>
</dbReference>
<dbReference type="Pfam" id="PF00355">
    <property type="entry name" value="Rieske"/>
    <property type="match status" value="1"/>
</dbReference>
<gene>
    <name evidence="13" type="ORF">Fcan01_00918</name>
</gene>
<dbReference type="InterPro" id="IPR050584">
    <property type="entry name" value="Cholesterol_7-desaturase"/>
</dbReference>
<comment type="subcellular location">
    <subcellularLocation>
        <location evidence="1">Membrane</location>
    </subcellularLocation>
</comment>
<protein>
    <submittedName>
        <fullName evidence="13">Cholesterol desaturase daf-36</fullName>
    </submittedName>
</protein>
<evidence type="ECO:0000256" key="10">
    <source>
        <dbReference type="SAM" id="Phobius"/>
    </source>
</evidence>
<evidence type="ECO:0000256" key="4">
    <source>
        <dbReference type="ARBA" id="ARBA00022723"/>
    </source>
</evidence>
<reference evidence="13 14" key="1">
    <citation type="submission" date="2015-12" db="EMBL/GenBank/DDBJ databases">
        <title>The genome of Folsomia candida.</title>
        <authorList>
            <person name="Faddeeva A."/>
            <person name="Derks M.F."/>
            <person name="Anvar Y."/>
            <person name="Smit S."/>
            <person name="Van Straalen N."/>
            <person name="Roelofs D."/>
        </authorList>
    </citation>
    <scope>NUCLEOTIDE SEQUENCE [LARGE SCALE GENOMIC DNA]</scope>
    <source>
        <strain evidence="13 14">VU population</strain>
        <tissue evidence="13">Whole body</tissue>
    </source>
</reference>
<keyword evidence="4" id="KW-0479">Metal-binding</keyword>
<evidence type="ECO:0000256" key="6">
    <source>
        <dbReference type="ARBA" id="ARBA00023002"/>
    </source>
</evidence>
<keyword evidence="8" id="KW-0411">Iron-sulfur</keyword>
<dbReference type="GO" id="GO:0005737">
    <property type="term" value="C:cytoplasm"/>
    <property type="evidence" value="ECO:0007669"/>
    <property type="project" value="TreeGrafter"/>
</dbReference>
<dbReference type="STRING" id="158441.A0A226EY87"/>
<dbReference type="EMBL" id="LNIX01000001">
    <property type="protein sequence ID" value="OXA61566.1"/>
    <property type="molecule type" value="Genomic_DNA"/>
</dbReference>
<dbReference type="PANTHER" id="PTHR21266">
    <property type="entry name" value="IRON-SULFUR DOMAIN CONTAINING PROTEIN"/>
    <property type="match status" value="1"/>
</dbReference>
<evidence type="ECO:0000256" key="8">
    <source>
        <dbReference type="ARBA" id="ARBA00023014"/>
    </source>
</evidence>
<organism evidence="13 14">
    <name type="scientific">Folsomia candida</name>
    <name type="common">Springtail</name>
    <dbReference type="NCBI Taxonomy" id="158441"/>
    <lineage>
        <taxon>Eukaryota</taxon>
        <taxon>Metazoa</taxon>
        <taxon>Ecdysozoa</taxon>
        <taxon>Arthropoda</taxon>
        <taxon>Hexapoda</taxon>
        <taxon>Collembola</taxon>
        <taxon>Entomobryomorpha</taxon>
        <taxon>Isotomoidea</taxon>
        <taxon>Isotomidae</taxon>
        <taxon>Proisotominae</taxon>
        <taxon>Folsomia</taxon>
    </lineage>
</organism>
<feature type="chain" id="PRO_5012330284" evidence="11">
    <location>
        <begin position="25"/>
        <end position="905"/>
    </location>
</feature>
<dbReference type="Gene3D" id="3.90.380.10">
    <property type="entry name" value="Naphthalene 1,2-dioxygenase Alpha Subunit, Chain A, domain 1"/>
    <property type="match status" value="1"/>
</dbReference>
<evidence type="ECO:0000256" key="7">
    <source>
        <dbReference type="ARBA" id="ARBA00023004"/>
    </source>
</evidence>
<evidence type="ECO:0000256" key="11">
    <source>
        <dbReference type="SAM" id="SignalP"/>
    </source>
</evidence>
<evidence type="ECO:0000256" key="5">
    <source>
        <dbReference type="ARBA" id="ARBA00022989"/>
    </source>
</evidence>
<keyword evidence="3" id="KW-0001">2Fe-2S</keyword>
<feature type="non-terminal residue" evidence="13">
    <location>
        <position position="905"/>
    </location>
</feature>
<feature type="transmembrane region" description="Helical" evidence="10">
    <location>
        <begin position="252"/>
        <end position="274"/>
    </location>
</feature>
<dbReference type="SUPFAM" id="SSF50022">
    <property type="entry name" value="ISP domain"/>
    <property type="match status" value="1"/>
</dbReference>
<dbReference type="PROSITE" id="PS51296">
    <property type="entry name" value="RIESKE"/>
    <property type="match status" value="1"/>
</dbReference>
<evidence type="ECO:0000313" key="13">
    <source>
        <dbReference type="EMBL" id="OXA61566.1"/>
    </source>
</evidence>
<evidence type="ECO:0000259" key="12">
    <source>
        <dbReference type="PROSITE" id="PS51296"/>
    </source>
</evidence>
<comment type="caution">
    <text evidence="13">The sequence shown here is derived from an EMBL/GenBank/DDBJ whole genome shotgun (WGS) entry which is preliminary data.</text>
</comment>